<sequence length="312" mass="36568">MVVDNKIEYKCTLSKETQAIALAELREDENMRNQALEQFRAWILKHPSIKRCRTDSLFLLRFLRTKKFSLPMAQDMLVRYLQAKQLYPEWFQNLDFDDPVMQEIIDSGFVVPSLEKDKHGRQVIFSFYNRIDPSKYGSKEITRLFALTFEMFMDDEENQVRGYKHATDASGVNLAHMTAWSLTDIRIVFRWLQNSTPMRHREMCFIGIPSFAFKVFEFTLSLMSEKLRSRTSIFKNIKDFTKTIDPKILPKEYGGTVPLADMLAVYKEKLRKKNEEIKALDDMYIEISPKEKSLISDNFGGVSGSFRKLEID</sequence>
<name>A0AAV7HUI6_COTGL</name>
<dbReference type="Gene3D" id="3.40.525.10">
    <property type="entry name" value="CRAL-TRIO lipid binding domain"/>
    <property type="match status" value="1"/>
</dbReference>
<evidence type="ECO:0000259" key="1">
    <source>
        <dbReference type="PROSITE" id="PS50191"/>
    </source>
</evidence>
<dbReference type="SUPFAM" id="SSF52087">
    <property type="entry name" value="CRAL/TRIO domain"/>
    <property type="match status" value="1"/>
</dbReference>
<dbReference type="AlphaFoldDB" id="A0AAV7HUI6"/>
<dbReference type="GO" id="GO:0016020">
    <property type="term" value="C:membrane"/>
    <property type="evidence" value="ECO:0007669"/>
    <property type="project" value="TreeGrafter"/>
</dbReference>
<comment type="caution">
    <text evidence="2">The sequence shown here is derived from an EMBL/GenBank/DDBJ whole genome shotgun (WGS) entry which is preliminary data.</text>
</comment>
<gene>
    <name evidence="2" type="ORF">KQX54_019579</name>
</gene>
<organism evidence="2 3">
    <name type="scientific">Cotesia glomerata</name>
    <name type="common">Lepidopteran parasitic wasp</name>
    <name type="synonym">Apanteles glomeratus</name>
    <dbReference type="NCBI Taxonomy" id="32391"/>
    <lineage>
        <taxon>Eukaryota</taxon>
        <taxon>Metazoa</taxon>
        <taxon>Ecdysozoa</taxon>
        <taxon>Arthropoda</taxon>
        <taxon>Hexapoda</taxon>
        <taxon>Insecta</taxon>
        <taxon>Pterygota</taxon>
        <taxon>Neoptera</taxon>
        <taxon>Endopterygota</taxon>
        <taxon>Hymenoptera</taxon>
        <taxon>Apocrita</taxon>
        <taxon>Ichneumonoidea</taxon>
        <taxon>Braconidae</taxon>
        <taxon>Microgastrinae</taxon>
        <taxon>Cotesia</taxon>
    </lineage>
</organism>
<dbReference type="SMART" id="SM01100">
    <property type="entry name" value="CRAL_TRIO_N"/>
    <property type="match status" value="1"/>
</dbReference>
<dbReference type="InterPro" id="IPR011074">
    <property type="entry name" value="CRAL/TRIO_N_dom"/>
</dbReference>
<feature type="domain" description="CRAL-TRIO" evidence="1">
    <location>
        <begin position="97"/>
        <end position="261"/>
    </location>
</feature>
<dbReference type="Proteomes" id="UP000826195">
    <property type="component" value="Unassembled WGS sequence"/>
</dbReference>
<dbReference type="PRINTS" id="PR00180">
    <property type="entry name" value="CRETINALDHBP"/>
</dbReference>
<dbReference type="InterPro" id="IPR001251">
    <property type="entry name" value="CRAL-TRIO_dom"/>
</dbReference>
<dbReference type="InterPro" id="IPR036273">
    <property type="entry name" value="CRAL/TRIO_N_dom_sf"/>
</dbReference>
<dbReference type="Pfam" id="PF00650">
    <property type="entry name" value="CRAL_TRIO"/>
    <property type="match status" value="1"/>
</dbReference>
<dbReference type="PANTHER" id="PTHR10174:SF166">
    <property type="entry name" value="LD40136P"/>
    <property type="match status" value="1"/>
</dbReference>
<proteinExistence type="predicted"/>
<protein>
    <recommendedName>
        <fullName evidence="1">CRAL-TRIO domain-containing protein</fullName>
    </recommendedName>
</protein>
<dbReference type="SUPFAM" id="SSF46938">
    <property type="entry name" value="CRAL/TRIO N-terminal domain"/>
    <property type="match status" value="1"/>
</dbReference>
<keyword evidence="3" id="KW-1185">Reference proteome</keyword>
<dbReference type="SMART" id="SM00516">
    <property type="entry name" value="SEC14"/>
    <property type="match status" value="1"/>
</dbReference>
<dbReference type="GO" id="GO:1902936">
    <property type="term" value="F:phosphatidylinositol bisphosphate binding"/>
    <property type="evidence" value="ECO:0007669"/>
    <property type="project" value="TreeGrafter"/>
</dbReference>
<dbReference type="InterPro" id="IPR036865">
    <property type="entry name" value="CRAL-TRIO_dom_sf"/>
</dbReference>
<dbReference type="EMBL" id="JAHXZJ010002982">
    <property type="protein sequence ID" value="KAH0535830.1"/>
    <property type="molecule type" value="Genomic_DNA"/>
</dbReference>
<evidence type="ECO:0000313" key="3">
    <source>
        <dbReference type="Proteomes" id="UP000826195"/>
    </source>
</evidence>
<accession>A0AAV7HUI6</accession>
<dbReference type="PROSITE" id="PS50191">
    <property type="entry name" value="CRAL_TRIO"/>
    <property type="match status" value="1"/>
</dbReference>
<evidence type="ECO:0000313" key="2">
    <source>
        <dbReference type="EMBL" id="KAH0535830.1"/>
    </source>
</evidence>
<dbReference type="PANTHER" id="PTHR10174">
    <property type="entry name" value="ALPHA-TOCOPHEROL TRANSFER PROTEIN-RELATED"/>
    <property type="match status" value="1"/>
</dbReference>
<dbReference type="CDD" id="cd00170">
    <property type="entry name" value="SEC14"/>
    <property type="match status" value="1"/>
</dbReference>
<reference evidence="2 3" key="1">
    <citation type="journal article" date="2021" name="J. Hered.">
        <title>A chromosome-level genome assembly of the parasitoid wasp, Cotesia glomerata (Hymenoptera: Braconidae).</title>
        <authorList>
            <person name="Pinto B.J."/>
            <person name="Weis J.J."/>
            <person name="Gamble T."/>
            <person name="Ode P.J."/>
            <person name="Paul R."/>
            <person name="Zaspel J.M."/>
        </authorList>
    </citation>
    <scope>NUCLEOTIDE SEQUENCE [LARGE SCALE GENOMIC DNA]</scope>
    <source>
        <strain evidence="2">CgM1</strain>
    </source>
</reference>
<dbReference type="Gene3D" id="1.10.8.20">
    <property type="entry name" value="N-terminal domain of phosphatidylinositol transfer protein sec14p"/>
    <property type="match status" value="1"/>
</dbReference>